<name>A0AAD5QUW2_PARTN</name>
<keyword evidence="2" id="KW-1185">Reference proteome</keyword>
<dbReference type="EMBL" id="JAHQIW010004446">
    <property type="protein sequence ID" value="KAJ1362439.1"/>
    <property type="molecule type" value="Genomic_DNA"/>
</dbReference>
<dbReference type="AlphaFoldDB" id="A0AAD5QUW2"/>
<reference evidence="1" key="1">
    <citation type="submission" date="2021-06" db="EMBL/GenBank/DDBJ databases">
        <title>Parelaphostrongylus tenuis whole genome reference sequence.</title>
        <authorList>
            <person name="Garwood T.J."/>
            <person name="Larsen P.A."/>
            <person name="Fountain-Jones N.M."/>
            <person name="Garbe J.R."/>
            <person name="Macchietto M.G."/>
            <person name="Kania S.A."/>
            <person name="Gerhold R.W."/>
            <person name="Richards J.E."/>
            <person name="Wolf T.M."/>
        </authorList>
    </citation>
    <scope>NUCLEOTIDE SEQUENCE</scope>
    <source>
        <strain evidence="1">MNPRO001-30</strain>
        <tissue evidence="1">Meninges</tissue>
    </source>
</reference>
<proteinExistence type="predicted"/>
<organism evidence="1 2">
    <name type="scientific">Parelaphostrongylus tenuis</name>
    <name type="common">Meningeal worm</name>
    <dbReference type="NCBI Taxonomy" id="148309"/>
    <lineage>
        <taxon>Eukaryota</taxon>
        <taxon>Metazoa</taxon>
        <taxon>Ecdysozoa</taxon>
        <taxon>Nematoda</taxon>
        <taxon>Chromadorea</taxon>
        <taxon>Rhabditida</taxon>
        <taxon>Rhabditina</taxon>
        <taxon>Rhabditomorpha</taxon>
        <taxon>Strongyloidea</taxon>
        <taxon>Metastrongylidae</taxon>
        <taxon>Parelaphostrongylus</taxon>
    </lineage>
</organism>
<accession>A0AAD5QUW2</accession>
<sequence>MPIGDDPRAQLGPKFHARKTMFSTGHNVYLNANLGGVPRYIKGYPAKLMLE</sequence>
<dbReference type="Proteomes" id="UP001196413">
    <property type="component" value="Unassembled WGS sequence"/>
</dbReference>
<gene>
    <name evidence="1" type="ORF">KIN20_021980</name>
</gene>
<comment type="caution">
    <text evidence="1">The sequence shown here is derived from an EMBL/GenBank/DDBJ whole genome shotgun (WGS) entry which is preliminary data.</text>
</comment>
<evidence type="ECO:0000313" key="1">
    <source>
        <dbReference type="EMBL" id="KAJ1362439.1"/>
    </source>
</evidence>
<evidence type="ECO:0000313" key="2">
    <source>
        <dbReference type="Proteomes" id="UP001196413"/>
    </source>
</evidence>
<protein>
    <submittedName>
        <fullName evidence="1">Uncharacterized protein</fullName>
    </submittedName>
</protein>